<feature type="region of interest" description="Disordered" evidence="1">
    <location>
        <begin position="1"/>
        <end position="72"/>
    </location>
</feature>
<proteinExistence type="predicted"/>
<evidence type="ECO:0000313" key="3">
    <source>
        <dbReference type="Proteomes" id="UP001335648"/>
    </source>
</evidence>
<evidence type="ECO:0000256" key="1">
    <source>
        <dbReference type="SAM" id="MobiDB-lite"/>
    </source>
</evidence>
<reference evidence="2 3" key="1">
    <citation type="journal article" date="2023" name="Mol. Biol. Evol.">
        <title>Genomics of Secondarily Temperate Adaptation in the Only Non-Antarctic Icefish.</title>
        <authorList>
            <person name="Rivera-Colon A.G."/>
            <person name="Rayamajhi N."/>
            <person name="Minhas B.F."/>
            <person name="Madrigal G."/>
            <person name="Bilyk K.T."/>
            <person name="Yoon V."/>
            <person name="Hune M."/>
            <person name="Gregory S."/>
            <person name="Cheng C.H.C."/>
            <person name="Catchen J.M."/>
        </authorList>
    </citation>
    <scope>NUCLEOTIDE SEQUENCE [LARGE SCALE GENOMIC DNA]</scope>
    <source>
        <strain evidence="2">JC2023a</strain>
    </source>
</reference>
<dbReference type="EMBL" id="JAULUE010002059">
    <property type="protein sequence ID" value="KAK5886640.1"/>
    <property type="molecule type" value="Genomic_DNA"/>
</dbReference>
<evidence type="ECO:0000313" key="2">
    <source>
        <dbReference type="EMBL" id="KAK5886640.1"/>
    </source>
</evidence>
<name>A0AAN8BJW8_9TELE</name>
<comment type="caution">
    <text evidence="2">The sequence shown here is derived from an EMBL/GenBank/DDBJ whole genome shotgun (WGS) entry which is preliminary data.</text>
</comment>
<feature type="compositionally biased region" description="Basic and acidic residues" evidence="1">
    <location>
        <begin position="34"/>
        <end position="49"/>
    </location>
</feature>
<dbReference type="AlphaFoldDB" id="A0AAN8BJW8"/>
<protein>
    <submittedName>
        <fullName evidence="2">Uncharacterized protein</fullName>
    </submittedName>
</protein>
<sequence>MDSSASPPARPSLSVPEEKAFPPLRIGGGLRRRSQNEAAKDQRPYEESISHMSVPPSHAVGYSLNGQQEKME</sequence>
<accession>A0AAN8BJW8</accession>
<keyword evidence="3" id="KW-1185">Reference proteome</keyword>
<dbReference type="Proteomes" id="UP001335648">
    <property type="component" value="Unassembled WGS sequence"/>
</dbReference>
<organism evidence="2 3">
    <name type="scientific">Champsocephalus esox</name>
    <name type="common">pike icefish</name>
    <dbReference type="NCBI Taxonomy" id="159716"/>
    <lineage>
        <taxon>Eukaryota</taxon>
        <taxon>Metazoa</taxon>
        <taxon>Chordata</taxon>
        <taxon>Craniata</taxon>
        <taxon>Vertebrata</taxon>
        <taxon>Euteleostomi</taxon>
        <taxon>Actinopterygii</taxon>
        <taxon>Neopterygii</taxon>
        <taxon>Teleostei</taxon>
        <taxon>Neoteleostei</taxon>
        <taxon>Acanthomorphata</taxon>
        <taxon>Eupercaria</taxon>
        <taxon>Perciformes</taxon>
        <taxon>Notothenioidei</taxon>
        <taxon>Channichthyidae</taxon>
        <taxon>Champsocephalus</taxon>
    </lineage>
</organism>
<gene>
    <name evidence="2" type="ORF">CesoFtcFv8_017654</name>
</gene>
<feature type="compositionally biased region" description="Low complexity" evidence="1">
    <location>
        <begin position="1"/>
        <end position="15"/>
    </location>
</feature>